<dbReference type="SMART" id="SM00504">
    <property type="entry name" value="Ubox"/>
    <property type="match status" value="1"/>
</dbReference>
<evidence type="ECO:0000313" key="7">
    <source>
        <dbReference type="EMBL" id="PQM40746.1"/>
    </source>
</evidence>
<dbReference type="CDD" id="cd16664">
    <property type="entry name" value="RING-Ubox_PUB"/>
    <property type="match status" value="1"/>
</dbReference>
<dbReference type="EMBL" id="PJQY01003033">
    <property type="protein sequence ID" value="PQM40746.1"/>
    <property type="molecule type" value="Genomic_DNA"/>
</dbReference>
<dbReference type="InterPro" id="IPR003613">
    <property type="entry name" value="Ubox_domain"/>
</dbReference>
<accession>A0A314UVB2</accession>
<dbReference type="InterPro" id="IPR058678">
    <property type="entry name" value="ARM_PUB"/>
</dbReference>
<comment type="function">
    <text evidence="5">Functions as an E3 ubiquitin ligase.</text>
</comment>
<dbReference type="GO" id="GO:0006952">
    <property type="term" value="P:defense response"/>
    <property type="evidence" value="ECO:0007669"/>
    <property type="project" value="UniProtKB-ARBA"/>
</dbReference>
<feature type="domain" description="U-box" evidence="6">
    <location>
        <begin position="34"/>
        <end position="108"/>
    </location>
</feature>
<comment type="caution">
    <text evidence="7">The sequence shown here is derived from an EMBL/GenBank/DDBJ whole genome shotgun (WGS) entry which is preliminary data.</text>
</comment>
<comment type="pathway">
    <text evidence="2 5">Protein modification; protein ubiquitination.</text>
</comment>
<dbReference type="PROSITE" id="PS51698">
    <property type="entry name" value="U_BOX"/>
    <property type="match status" value="1"/>
</dbReference>
<keyword evidence="8" id="KW-1185">Reference proteome</keyword>
<dbReference type="PANTHER" id="PTHR22849:SF61">
    <property type="entry name" value="U-BOX DOMAIN-CONTAINING PROTEIN 21"/>
    <property type="match status" value="1"/>
</dbReference>
<dbReference type="Pfam" id="PF04564">
    <property type="entry name" value="U-box"/>
    <property type="match status" value="1"/>
</dbReference>
<dbReference type="InterPro" id="IPR045185">
    <property type="entry name" value="PUB22/23/24-like"/>
</dbReference>
<reference evidence="7 8" key="1">
    <citation type="submission" date="2018-02" db="EMBL/GenBank/DDBJ databases">
        <title>Draft genome of wild Prunus yedoensis var. nudiflora.</title>
        <authorList>
            <person name="Baek S."/>
            <person name="Kim J.-H."/>
            <person name="Choi K."/>
            <person name="Kim G.-B."/>
            <person name="Cho A."/>
            <person name="Jang H."/>
            <person name="Shin C.-H."/>
            <person name="Yu H.-J."/>
            <person name="Mun J.-H."/>
        </authorList>
    </citation>
    <scope>NUCLEOTIDE SEQUENCE [LARGE SCALE GENOMIC DNA]</scope>
    <source>
        <strain evidence="8">cv. Jeju island</strain>
        <tissue evidence="7">Leaf</tissue>
    </source>
</reference>
<protein>
    <recommendedName>
        <fullName evidence="5 6">U-box domain-containing protein</fullName>
        <ecNumber evidence="5">2.3.2.27</ecNumber>
    </recommendedName>
    <alternativeName>
        <fullName evidence="5">RING-type E3 ubiquitin transferase PUB</fullName>
    </alternativeName>
</protein>
<dbReference type="STRING" id="2094558.A0A314UVB2"/>
<dbReference type="SUPFAM" id="SSF57850">
    <property type="entry name" value="RING/U-box"/>
    <property type="match status" value="1"/>
</dbReference>
<dbReference type="InterPro" id="IPR013083">
    <property type="entry name" value="Znf_RING/FYVE/PHD"/>
</dbReference>
<dbReference type="EC" id="2.3.2.27" evidence="5"/>
<dbReference type="FunFam" id="3.30.40.10:FF:000437">
    <property type="entry name" value="RING-type E3 ubiquitin transferase"/>
    <property type="match status" value="1"/>
</dbReference>
<dbReference type="Gene3D" id="3.30.40.10">
    <property type="entry name" value="Zinc/RING finger domain, C3HC4 (zinc finger)"/>
    <property type="match status" value="1"/>
</dbReference>
<evidence type="ECO:0000259" key="6">
    <source>
        <dbReference type="PROSITE" id="PS51698"/>
    </source>
</evidence>
<name>A0A314UVB2_PRUYE</name>
<dbReference type="Proteomes" id="UP000250321">
    <property type="component" value="Unassembled WGS sequence"/>
</dbReference>
<dbReference type="AlphaFoldDB" id="A0A314UVB2"/>
<dbReference type="InterPro" id="IPR011989">
    <property type="entry name" value="ARM-like"/>
</dbReference>
<keyword evidence="3 5" id="KW-0808">Transferase</keyword>
<dbReference type="Pfam" id="PF25598">
    <property type="entry name" value="ARM_PUB"/>
    <property type="match status" value="2"/>
</dbReference>
<dbReference type="UniPathway" id="UPA00143"/>
<dbReference type="PANTHER" id="PTHR22849">
    <property type="entry name" value="WDSAM1 PROTEIN"/>
    <property type="match status" value="1"/>
</dbReference>
<organism evidence="7 8">
    <name type="scientific">Prunus yedoensis var. nudiflora</name>
    <dbReference type="NCBI Taxonomy" id="2094558"/>
    <lineage>
        <taxon>Eukaryota</taxon>
        <taxon>Viridiplantae</taxon>
        <taxon>Streptophyta</taxon>
        <taxon>Embryophyta</taxon>
        <taxon>Tracheophyta</taxon>
        <taxon>Spermatophyta</taxon>
        <taxon>Magnoliopsida</taxon>
        <taxon>eudicotyledons</taxon>
        <taxon>Gunneridae</taxon>
        <taxon>Pentapetalae</taxon>
        <taxon>rosids</taxon>
        <taxon>fabids</taxon>
        <taxon>Rosales</taxon>
        <taxon>Rosaceae</taxon>
        <taxon>Amygdaloideae</taxon>
        <taxon>Amygdaleae</taxon>
        <taxon>Prunus</taxon>
    </lineage>
</organism>
<dbReference type="Gene3D" id="1.25.10.10">
    <property type="entry name" value="Leucine-rich Repeat Variant"/>
    <property type="match status" value="1"/>
</dbReference>
<gene>
    <name evidence="7" type="ORF">Pyn_22093</name>
</gene>
<evidence type="ECO:0000256" key="2">
    <source>
        <dbReference type="ARBA" id="ARBA00004906"/>
    </source>
</evidence>
<sequence length="455" mass="51060">MILSWRRRKATRHANRKKEFFAGENLDMDMEEIAVPTHFRCPISLDLMKDPVTLSTGMTYDRSSIEKWIETGNRTCPATNQELKSFDQIPNHVLRRMIQDWCVENRSYGIERIPTPRIPVTKYEVSRICERIATAARRGDDRKCGELVGKIKAWGKESERNKKCMVENGIGCCLSAVFESFASISLEEHGEILLEILSVLPWMFPVSEEGQSKLGSAGSLRGFVSFLEGKDLSARQNAVLVLGKLLSLDQKHVDDFVESEGAIEALIKICGVGFGFFAARVISCDAERGLCERALGVLEGLCDCKQGKDKALENALTMPLLVKKILRISELGTEFSIAIIWKLCRIETEESILIEALQVGAFQKLLVLLQVGCGDGIKEKVTDLLKLFNLHTSKVDCVDSSMDFKYLKRPFLGLVKDEEIKAEAAKVFWSFLSNSRGSTSPNLDGLRLWNLKLQK</sequence>
<dbReference type="SUPFAM" id="SSF48371">
    <property type="entry name" value="ARM repeat"/>
    <property type="match status" value="1"/>
</dbReference>
<dbReference type="GO" id="GO:0061630">
    <property type="term" value="F:ubiquitin protein ligase activity"/>
    <property type="evidence" value="ECO:0007669"/>
    <property type="project" value="UniProtKB-UniRule"/>
</dbReference>
<dbReference type="InterPro" id="IPR016024">
    <property type="entry name" value="ARM-type_fold"/>
</dbReference>
<proteinExistence type="predicted"/>
<comment type="catalytic activity">
    <reaction evidence="1 5">
        <text>S-ubiquitinyl-[E2 ubiquitin-conjugating enzyme]-L-cysteine + [acceptor protein]-L-lysine = [E2 ubiquitin-conjugating enzyme]-L-cysteine + N(6)-ubiquitinyl-[acceptor protein]-L-lysine.</text>
        <dbReference type="EC" id="2.3.2.27"/>
    </reaction>
</comment>
<dbReference type="OrthoDB" id="10064100at2759"/>
<evidence type="ECO:0000313" key="8">
    <source>
        <dbReference type="Proteomes" id="UP000250321"/>
    </source>
</evidence>
<keyword evidence="4 5" id="KW-0833">Ubl conjugation pathway</keyword>
<evidence type="ECO:0000256" key="3">
    <source>
        <dbReference type="ARBA" id="ARBA00022679"/>
    </source>
</evidence>
<evidence type="ECO:0000256" key="4">
    <source>
        <dbReference type="ARBA" id="ARBA00022786"/>
    </source>
</evidence>
<dbReference type="InterPro" id="IPR045210">
    <property type="entry name" value="RING-Ubox_PUB"/>
</dbReference>
<evidence type="ECO:0000256" key="5">
    <source>
        <dbReference type="RuleBase" id="RU369093"/>
    </source>
</evidence>
<dbReference type="GO" id="GO:0016567">
    <property type="term" value="P:protein ubiquitination"/>
    <property type="evidence" value="ECO:0007669"/>
    <property type="project" value="UniProtKB-UniRule"/>
</dbReference>
<evidence type="ECO:0000256" key="1">
    <source>
        <dbReference type="ARBA" id="ARBA00000900"/>
    </source>
</evidence>